<feature type="domain" description="PEP-utilising enzyme C-terminal" evidence="5">
    <location>
        <begin position="111"/>
        <end position="289"/>
    </location>
</feature>
<dbReference type="InterPro" id="IPR000121">
    <property type="entry name" value="PEP_util_C"/>
</dbReference>
<evidence type="ECO:0000256" key="1">
    <source>
        <dbReference type="ARBA" id="ARBA00007837"/>
    </source>
</evidence>
<dbReference type="RefSeq" id="WP_086958475.1">
    <property type="nucleotide sequence ID" value="NZ_AP018680.1"/>
</dbReference>
<keyword evidence="7" id="KW-1185">Reference proteome</keyword>
<proteinExistence type="inferred from homology"/>
<dbReference type="SUPFAM" id="SSF51621">
    <property type="entry name" value="Phosphoenolpyruvate/pyruvate domain"/>
    <property type="match status" value="1"/>
</dbReference>
<comment type="similarity">
    <text evidence="1">Belongs to the PEP-utilizing enzyme family.</text>
</comment>
<protein>
    <submittedName>
        <fullName evidence="6">Phosphoenolpyruvate synthase</fullName>
    </submittedName>
</protein>
<dbReference type="PANTHER" id="PTHR43030:SF1">
    <property type="entry name" value="PHOSPHOENOLPYRUVATE SYNTHASE"/>
    <property type="match status" value="1"/>
</dbReference>
<reference evidence="6 7" key="1">
    <citation type="journal article" date="2017" name="Elife">
        <title>Extensive horizontal gene transfer in cheese-associated bacteria.</title>
        <authorList>
            <person name="Bonham K.S."/>
            <person name="Wolfe B.E."/>
            <person name="Dutton R.J."/>
        </authorList>
    </citation>
    <scope>NUCLEOTIDE SEQUENCE [LARGE SCALE GENOMIC DNA]</scope>
    <source>
        <strain evidence="6 7">JB196</strain>
    </source>
</reference>
<evidence type="ECO:0000256" key="3">
    <source>
        <dbReference type="ARBA" id="ARBA00022741"/>
    </source>
</evidence>
<dbReference type="GO" id="GO:0046872">
    <property type="term" value="F:metal ion binding"/>
    <property type="evidence" value="ECO:0007669"/>
    <property type="project" value="UniProtKB-KW"/>
</dbReference>
<name>A0A368LN48_9VIBR</name>
<dbReference type="Proteomes" id="UP000252479">
    <property type="component" value="Unassembled WGS sequence"/>
</dbReference>
<keyword evidence="2" id="KW-0479">Metal-binding</keyword>
<evidence type="ECO:0000313" key="7">
    <source>
        <dbReference type="Proteomes" id="UP000252479"/>
    </source>
</evidence>
<keyword evidence="4" id="KW-0067">ATP-binding</keyword>
<dbReference type="EMBL" id="QPGL01000001">
    <property type="protein sequence ID" value="RCS73216.1"/>
    <property type="molecule type" value="Genomic_DNA"/>
</dbReference>
<evidence type="ECO:0000256" key="4">
    <source>
        <dbReference type="ARBA" id="ARBA00022840"/>
    </source>
</evidence>
<evidence type="ECO:0000313" key="6">
    <source>
        <dbReference type="EMBL" id="RCS73216.1"/>
    </source>
</evidence>
<dbReference type="GO" id="GO:0008986">
    <property type="term" value="F:pyruvate, water dikinase activity"/>
    <property type="evidence" value="ECO:0007669"/>
    <property type="project" value="InterPro"/>
</dbReference>
<dbReference type="Pfam" id="PF02896">
    <property type="entry name" value="PEP-utilizers_C"/>
    <property type="match status" value="1"/>
</dbReference>
<keyword evidence="3" id="KW-0547">Nucleotide-binding</keyword>
<organism evidence="6 7">
    <name type="scientific">Vibrio casei</name>
    <dbReference type="NCBI Taxonomy" id="673372"/>
    <lineage>
        <taxon>Bacteria</taxon>
        <taxon>Pseudomonadati</taxon>
        <taxon>Pseudomonadota</taxon>
        <taxon>Gammaproteobacteria</taxon>
        <taxon>Vibrionales</taxon>
        <taxon>Vibrionaceae</taxon>
        <taxon>Vibrio</taxon>
    </lineage>
</organism>
<keyword evidence="6" id="KW-0670">Pyruvate</keyword>
<dbReference type="AlphaFoldDB" id="A0A368LN48"/>
<gene>
    <name evidence="6" type="ORF">CIK83_06055</name>
</gene>
<dbReference type="GeneID" id="303188474"/>
<dbReference type="InterPro" id="IPR040442">
    <property type="entry name" value="Pyrv_kinase-like_dom_sf"/>
</dbReference>
<dbReference type="Gene3D" id="3.20.20.60">
    <property type="entry name" value="Phosphoenolpyruvate-binding domains"/>
    <property type="match status" value="1"/>
</dbReference>
<evidence type="ECO:0000259" key="5">
    <source>
        <dbReference type="Pfam" id="PF02896"/>
    </source>
</evidence>
<evidence type="ECO:0000256" key="2">
    <source>
        <dbReference type="ARBA" id="ARBA00022723"/>
    </source>
</evidence>
<dbReference type="OrthoDB" id="5854851at2"/>
<dbReference type="InterPro" id="IPR006319">
    <property type="entry name" value="PEP_synth"/>
</dbReference>
<dbReference type="InterPro" id="IPR015813">
    <property type="entry name" value="Pyrv/PenolPyrv_kinase-like_dom"/>
</dbReference>
<accession>A0A368LN48</accession>
<dbReference type="GO" id="GO:0005524">
    <property type="term" value="F:ATP binding"/>
    <property type="evidence" value="ECO:0007669"/>
    <property type="project" value="UniProtKB-KW"/>
</dbReference>
<sequence>MSQSHQGKIPANALLGDVLPSPASTYIDSASHLFVSLSELVKENISYHPEIGQHLNTLSDTDKVNLDSLLNGQTVDEHFVSTLVCLIEAAIKPQHQHVRICLSDTDSYSYSALIGGNIENTEINPAMGLRGVARFASNEYQHSFELECKVIAALRDKGVDVEIVVPFVRSLSDAALIIDHLAIQRLPRGLNGLKVLYCCDAPAAVLMADRLLQYFDGLVVNTSNLTQLTLGVDQQNESLNSLFNPEHDAVLMLISQAVKSANNANKPCVVYCQNLAQYPKVKANLAELDQIQVLAAI</sequence>
<dbReference type="PANTHER" id="PTHR43030">
    <property type="entry name" value="PHOSPHOENOLPYRUVATE SYNTHASE"/>
    <property type="match status" value="1"/>
</dbReference>
<comment type="caution">
    <text evidence="6">The sequence shown here is derived from an EMBL/GenBank/DDBJ whole genome shotgun (WGS) entry which is preliminary data.</text>
</comment>